<keyword evidence="3" id="KW-1185">Reference proteome</keyword>
<evidence type="ECO:0000256" key="1">
    <source>
        <dbReference type="SAM" id="MobiDB-lite"/>
    </source>
</evidence>
<protein>
    <submittedName>
        <fullName evidence="2">Uncharacterized protein</fullName>
    </submittedName>
</protein>
<dbReference type="Pfam" id="PF11595">
    <property type="entry name" value="DUF3245"/>
    <property type="match status" value="1"/>
</dbReference>
<feature type="compositionally biased region" description="Basic residues" evidence="1">
    <location>
        <begin position="231"/>
        <end position="240"/>
    </location>
</feature>
<feature type="compositionally biased region" description="Basic residues" evidence="1">
    <location>
        <begin position="206"/>
        <end position="217"/>
    </location>
</feature>
<reference evidence="3" key="1">
    <citation type="journal article" date="2021" name="BMC Genomics">
        <title>Chromosome-level genome assembly and manually-curated proteome of model necrotroph Parastagonospora nodorum Sn15 reveals a genome-wide trove of candidate effector homologs, and redundancy of virulence-related functions within an accessory chromosome.</title>
        <authorList>
            <person name="Bertazzoni S."/>
            <person name="Jones D.A.B."/>
            <person name="Phan H.T."/>
            <person name="Tan K.-C."/>
            <person name="Hane J.K."/>
        </authorList>
    </citation>
    <scope>NUCLEOTIDE SEQUENCE [LARGE SCALE GENOMIC DNA]</scope>
    <source>
        <strain evidence="3">SN15 / ATCC MYA-4574 / FGSC 10173)</strain>
    </source>
</reference>
<evidence type="ECO:0000313" key="3">
    <source>
        <dbReference type="Proteomes" id="UP000663193"/>
    </source>
</evidence>
<dbReference type="AlphaFoldDB" id="A0A7U2ETU0"/>
<proteinExistence type="predicted"/>
<organism evidence="2 3">
    <name type="scientific">Phaeosphaeria nodorum (strain SN15 / ATCC MYA-4574 / FGSC 10173)</name>
    <name type="common">Glume blotch fungus</name>
    <name type="synonym">Parastagonospora nodorum</name>
    <dbReference type="NCBI Taxonomy" id="321614"/>
    <lineage>
        <taxon>Eukaryota</taxon>
        <taxon>Fungi</taxon>
        <taxon>Dikarya</taxon>
        <taxon>Ascomycota</taxon>
        <taxon>Pezizomycotina</taxon>
        <taxon>Dothideomycetes</taxon>
        <taxon>Pleosporomycetidae</taxon>
        <taxon>Pleosporales</taxon>
        <taxon>Pleosporineae</taxon>
        <taxon>Phaeosphaeriaceae</taxon>
        <taxon>Parastagonospora</taxon>
    </lineage>
</organism>
<name>A0A7U2ETU0_PHANO</name>
<dbReference type="OrthoDB" id="3438340at2759"/>
<dbReference type="Proteomes" id="UP000663193">
    <property type="component" value="Chromosome 2"/>
</dbReference>
<dbReference type="KEGG" id="pno:SNOG_20093"/>
<dbReference type="VEuPathDB" id="FungiDB:JI435_200930"/>
<feature type="compositionally biased region" description="Basic and acidic residues" evidence="1">
    <location>
        <begin position="120"/>
        <end position="129"/>
    </location>
</feature>
<dbReference type="RefSeq" id="XP_001798318.1">
    <property type="nucleotide sequence ID" value="XM_001798266.1"/>
</dbReference>
<dbReference type="EMBL" id="CP069024">
    <property type="protein sequence ID" value="QRC92963.1"/>
    <property type="molecule type" value="Genomic_DNA"/>
</dbReference>
<sequence>MSKRDNEGDVLANRLSLGLAKNQKLLASWMGTQPDAQPTNDIVKTEEEDHELKQDFFGHDRLGVGGVLPNEIADGSFTRRTITSNDKLLEQLIGKKKAKAHIAAKLQAERSGAQPQSRPGKREVAKKEESDDEEEGRAATFKSKRRKVAKTNPVPASDDEGDLEQDALKEAAQDKPIQGEVQPQPTEELLPTKKFYDDVELEPVVKKKKAIPSRGKAKPTSYLDELLAERSKKKQNKNKNKTTTEV</sequence>
<accession>A0A7U2ETU0</accession>
<feature type="region of interest" description="Disordered" evidence="1">
    <location>
        <begin position="100"/>
        <end position="246"/>
    </location>
</feature>
<dbReference type="InterPro" id="IPR021641">
    <property type="entry name" value="DUF3245"/>
</dbReference>
<evidence type="ECO:0000313" key="2">
    <source>
        <dbReference type="EMBL" id="QRC92963.1"/>
    </source>
</evidence>
<gene>
    <name evidence="2" type="ORF">JI435_200930</name>
</gene>